<proteinExistence type="predicted"/>
<keyword evidence="1" id="KW-1185">Reference proteome</keyword>
<dbReference type="Proteomes" id="UP000887566">
    <property type="component" value="Unplaced"/>
</dbReference>
<dbReference type="AlphaFoldDB" id="A0A914UU28"/>
<accession>A0A914UU28</accession>
<protein>
    <submittedName>
        <fullName evidence="2">Uncharacterized protein</fullName>
    </submittedName>
</protein>
<evidence type="ECO:0000313" key="2">
    <source>
        <dbReference type="WBParaSite" id="PSAMB.scaffold1255size33807.g11960.t1"/>
    </source>
</evidence>
<reference evidence="2" key="1">
    <citation type="submission" date="2022-11" db="UniProtKB">
        <authorList>
            <consortium name="WormBaseParasite"/>
        </authorList>
    </citation>
    <scope>IDENTIFICATION</scope>
</reference>
<dbReference type="WBParaSite" id="PSAMB.scaffold1255size33807.g11960.t1">
    <property type="protein sequence ID" value="PSAMB.scaffold1255size33807.g11960.t1"/>
    <property type="gene ID" value="PSAMB.scaffold1255size33807.g11960"/>
</dbReference>
<evidence type="ECO:0000313" key="1">
    <source>
        <dbReference type="Proteomes" id="UP000887566"/>
    </source>
</evidence>
<organism evidence="1 2">
    <name type="scientific">Plectus sambesii</name>
    <dbReference type="NCBI Taxonomy" id="2011161"/>
    <lineage>
        <taxon>Eukaryota</taxon>
        <taxon>Metazoa</taxon>
        <taxon>Ecdysozoa</taxon>
        <taxon>Nematoda</taxon>
        <taxon>Chromadorea</taxon>
        <taxon>Plectida</taxon>
        <taxon>Plectina</taxon>
        <taxon>Plectoidea</taxon>
        <taxon>Plectidae</taxon>
        <taxon>Plectus</taxon>
    </lineage>
</organism>
<sequence>MVQLQAGATPRPKDQRYVRLDERIAKYKTNFWRELLNCPDMGRQMLAAKRYLARCACMMYGVDSAGLSRKAARAVSKKYTRLVASSWLSSWSPLRSQPPMQPTELSWASEQSWLEQSPSKELPLSTEQPLPWIFTNIMATDFDRLCGKIIDSYLALVYAWSQLTSRQRAYSFKTHFYTMLCNPDYAGAKSWIKINAFS</sequence>
<dbReference type="Gene3D" id="3.40.395.10">
    <property type="entry name" value="Adenoviral Proteinase, Chain A"/>
    <property type="match status" value="1"/>
</dbReference>
<name>A0A914UU28_9BILA</name>